<reference evidence="2" key="2">
    <citation type="submission" date="2021-10" db="EMBL/GenBank/DDBJ databases">
        <title>Phylogenomics reveals ancestral predisposition of the termite-cultivated fungus Termitomyces towards a domesticated lifestyle.</title>
        <authorList>
            <person name="Auxier B."/>
            <person name="Grum-Grzhimaylo A."/>
            <person name="Cardenas M.E."/>
            <person name="Lodge J.D."/>
            <person name="Laessoe T."/>
            <person name="Pedersen O."/>
            <person name="Smith M.E."/>
            <person name="Kuyper T.W."/>
            <person name="Franco-Molano E.A."/>
            <person name="Baroni T.J."/>
            <person name="Aanen D.K."/>
        </authorList>
    </citation>
    <scope>NUCLEOTIDE SEQUENCE</scope>
    <source>
        <strain evidence="2">D49</strain>
    </source>
</reference>
<feature type="non-terminal residue" evidence="2">
    <location>
        <position position="1"/>
    </location>
</feature>
<reference evidence="2" key="1">
    <citation type="submission" date="2021-02" db="EMBL/GenBank/DDBJ databases">
        <authorList>
            <person name="Nieuwenhuis M."/>
            <person name="Van De Peppel L.J.J."/>
        </authorList>
    </citation>
    <scope>NUCLEOTIDE SEQUENCE</scope>
    <source>
        <strain evidence="2">D49</strain>
    </source>
</reference>
<dbReference type="Pfam" id="PF18759">
    <property type="entry name" value="Plavaka"/>
    <property type="match status" value="1"/>
</dbReference>
<evidence type="ECO:0000313" key="3">
    <source>
        <dbReference type="Proteomes" id="UP000717328"/>
    </source>
</evidence>
<comment type="caution">
    <text evidence="2">The sequence shown here is derived from an EMBL/GenBank/DDBJ whole genome shotgun (WGS) entry which is preliminary data.</text>
</comment>
<protein>
    <submittedName>
        <fullName evidence="2">Uncharacterized protein</fullName>
    </submittedName>
</protein>
<evidence type="ECO:0000313" key="2">
    <source>
        <dbReference type="EMBL" id="KAG5649692.1"/>
    </source>
</evidence>
<dbReference type="EMBL" id="JABCKI010000773">
    <property type="protein sequence ID" value="KAG5649692.1"/>
    <property type="molecule type" value="Genomic_DNA"/>
</dbReference>
<keyword evidence="3" id="KW-1185">Reference proteome</keyword>
<dbReference type="AlphaFoldDB" id="A0A9P7GML6"/>
<dbReference type="InterPro" id="IPR041078">
    <property type="entry name" value="Plavaka"/>
</dbReference>
<gene>
    <name evidence="2" type="ORF">H0H81_002467</name>
</gene>
<proteinExistence type="predicted"/>
<name>A0A9P7GML6_9AGAR</name>
<organism evidence="2 3">
    <name type="scientific">Sphagnurus paluster</name>
    <dbReference type="NCBI Taxonomy" id="117069"/>
    <lineage>
        <taxon>Eukaryota</taxon>
        <taxon>Fungi</taxon>
        <taxon>Dikarya</taxon>
        <taxon>Basidiomycota</taxon>
        <taxon>Agaricomycotina</taxon>
        <taxon>Agaricomycetes</taxon>
        <taxon>Agaricomycetidae</taxon>
        <taxon>Agaricales</taxon>
        <taxon>Tricholomatineae</taxon>
        <taxon>Lyophyllaceae</taxon>
        <taxon>Sphagnurus</taxon>
    </lineage>
</organism>
<feature type="region of interest" description="Disordered" evidence="1">
    <location>
        <begin position="253"/>
        <end position="284"/>
    </location>
</feature>
<feature type="compositionally biased region" description="Acidic residues" evidence="1">
    <location>
        <begin position="263"/>
        <end position="279"/>
    </location>
</feature>
<evidence type="ECO:0000256" key="1">
    <source>
        <dbReference type="SAM" id="MobiDB-lite"/>
    </source>
</evidence>
<accession>A0A9P7GML6</accession>
<sequence>PFTTTFPRADIHELITCDLLHQVIKGTFKDHLVTFVGIYLDNTYGKARAAAIMADIDRRIAAAPSFPGLRRFPEGRGFKQWTGDDSKALMKVYLPALSGLVPPQMVRALAGFLDFCYLVRRSVHTETTLAQIDDALTRFHRDRVIFEVEGIRTTGLSLPRQHSLVHYKEVIQLFGSPNGLCSSITESKHIKAVKEPWRRSNHFDALGQMLLTNQRLDKLAAARVDFTNRRMLDGPILPFGHILPLTPATNDEDNIYDNNISDGTDDDSDDEGHDEDNNDDNVVSGPRVLSEVILARTPGILCLSTSNCTVSDQIHSARGYPRSLNDISVHFNLPMLPRLIREFLHDQLYLNSAIPALDQPGPDLISLPKSLKIFHSAIAEFYAPSDASSTGGMRRERIRATPSWRRGPPRNDCLLATKDPSLDGMRGLFAARVVLFFSFRLKHDEVIYPCALVQGFSPIKDEPCRDTGMWIVERDWDDDGLQSMTVIHLDSIVRGTHLIPVFGEDFIGRDITYSNSLDHFNEYYVSKFADHHMYEIAF</sequence>
<dbReference type="Proteomes" id="UP000717328">
    <property type="component" value="Unassembled WGS sequence"/>
</dbReference>
<dbReference type="OrthoDB" id="3199698at2759"/>